<dbReference type="EMBL" id="CP137640">
    <property type="protein sequence ID" value="WVX81821.1"/>
    <property type="molecule type" value="Genomic_DNA"/>
</dbReference>
<dbReference type="SUPFAM" id="SSF51338">
    <property type="entry name" value="Composite domain of metallo-dependent hydrolases"/>
    <property type="match status" value="1"/>
</dbReference>
<dbReference type="GO" id="GO:0000034">
    <property type="term" value="F:adenine deaminase activity"/>
    <property type="evidence" value="ECO:0007669"/>
    <property type="project" value="UniProtKB-EC"/>
</dbReference>
<dbReference type="InterPro" id="IPR026912">
    <property type="entry name" value="Adenine_deam_C"/>
</dbReference>
<dbReference type="InterPro" id="IPR006680">
    <property type="entry name" value="Amidohydro-rel"/>
</dbReference>
<comment type="catalytic activity">
    <reaction evidence="5 6">
        <text>adenine + H2O + H(+) = hypoxanthine + NH4(+)</text>
        <dbReference type="Rhea" id="RHEA:23688"/>
        <dbReference type="ChEBI" id="CHEBI:15377"/>
        <dbReference type="ChEBI" id="CHEBI:15378"/>
        <dbReference type="ChEBI" id="CHEBI:16708"/>
        <dbReference type="ChEBI" id="CHEBI:17368"/>
        <dbReference type="ChEBI" id="CHEBI:28938"/>
        <dbReference type="EC" id="3.5.4.2"/>
    </reaction>
</comment>
<evidence type="ECO:0000256" key="2">
    <source>
        <dbReference type="ARBA" id="ARBA00012782"/>
    </source>
</evidence>
<dbReference type="Gene3D" id="3.20.20.140">
    <property type="entry name" value="Metal-dependent hydrolases"/>
    <property type="match status" value="1"/>
</dbReference>
<dbReference type="InterPro" id="IPR032466">
    <property type="entry name" value="Metal_Hydrolase"/>
</dbReference>
<name>A0ABZ2CDJ2_9BACI</name>
<keyword evidence="3 6" id="KW-0378">Hydrolase</keyword>
<keyword evidence="4 6" id="KW-0464">Manganese</keyword>
<dbReference type="InterPro" id="IPR011059">
    <property type="entry name" value="Metal-dep_hydrolase_composite"/>
</dbReference>
<gene>
    <name evidence="6 9" type="primary">ade</name>
    <name evidence="9" type="ORF">R4Z09_01895</name>
</gene>
<comment type="cofactor">
    <cofactor evidence="6">
        <name>Mn(2+)</name>
        <dbReference type="ChEBI" id="CHEBI:29035"/>
    </cofactor>
</comment>
<dbReference type="Proteomes" id="UP001357223">
    <property type="component" value="Chromosome"/>
</dbReference>
<dbReference type="NCBIfam" id="TIGR01178">
    <property type="entry name" value="ade"/>
    <property type="match status" value="1"/>
</dbReference>
<organism evidence="9 10">
    <name type="scientific">Niallia oryzisoli</name>
    <dbReference type="NCBI Taxonomy" id="1737571"/>
    <lineage>
        <taxon>Bacteria</taxon>
        <taxon>Bacillati</taxon>
        <taxon>Bacillota</taxon>
        <taxon>Bacilli</taxon>
        <taxon>Bacillales</taxon>
        <taxon>Bacillaceae</taxon>
        <taxon>Niallia</taxon>
    </lineage>
</organism>
<dbReference type="Gene3D" id="2.30.40.10">
    <property type="entry name" value="Urease, subunit C, domain 1"/>
    <property type="match status" value="1"/>
</dbReference>
<evidence type="ECO:0000259" key="8">
    <source>
        <dbReference type="Pfam" id="PF13382"/>
    </source>
</evidence>
<dbReference type="HAMAP" id="MF_01518">
    <property type="entry name" value="Adenine_deamin"/>
    <property type="match status" value="1"/>
</dbReference>
<dbReference type="PANTHER" id="PTHR11113:SF2">
    <property type="entry name" value="ADENINE DEAMINASE"/>
    <property type="match status" value="1"/>
</dbReference>
<reference evidence="9 10" key="1">
    <citation type="submission" date="2023-10" db="EMBL/GenBank/DDBJ databases">
        <title>Niallia locisalis sp.nov. isolated from a salt pond sample.</title>
        <authorList>
            <person name="Li X.-J."/>
            <person name="Dong L."/>
        </authorList>
    </citation>
    <scope>NUCLEOTIDE SEQUENCE [LARGE SCALE GENOMIC DNA]</scope>
    <source>
        <strain evidence="9 10">DSM 29761</strain>
    </source>
</reference>
<evidence type="ECO:0000256" key="6">
    <source>
        <dbReference type="HAMAP-Rule" id="MF_01518"/>
    </source>
</evidence>
<evidence type="ECO:0000256" key="1">
    <source>
        <dbReference type="ARBA" id="ARBA00006773"/>
    </source>
</evidence>
<evidence type="ECO:0000259" key="7">
    <source>
        <dbReference type="Pfam" id="PF01979"/>
    </source>
</evidence>
<dbReference type="Pfam" id="PF01979">
    <property type="entry name" value="Amidohydro_1"/>
    <property type="match status" value="1"/>
</dbReference>
<dbReference type="InterPro" id="IPR006679">
    <property type="entry name" value="Adenine_deam"/>
</dbReference>
<evidence type="ECO:0000256" key="5">
    <source>
        <dbReference type="ARBA" id="ARBA00047720"/>
    </source>
</evidence>
<dbReference type="PANTHER" id="PTHR11113">
    <property type="entry name" value="N-ACETYLGLUCOSAMINE-6-PHOSPHATE DEACETYLASE"/>
    <property type="match status" value="1"/>
</dbReference>
<sequence length="579" mass="63037">MDSGMLTRRIKVAAGEELADLVIINGKIIDVFNGEIIKGDIAIVDGHFAGIGAYKGKEIIDAKGSYISPSFIEGHVHIESSMVSPPEFAKVLLLHGVTTIINDPHEIANVTGVKGIQYMLDSSEGLPVDILFMLPSCVPAAPFEHAGAVLTIKDLKPFFQHPRVLGLAEVMNYPAVRDCEETMINKLLETSKAGKKIDGHAAGLTASSLNFYMSAGIRTDHECTTVEEAKARLQKGMYVMIREGTVAKNLRSLIGVVTERNSRRCLFVTDDKHLDDLIEEGSIDYNVHLAIQEGIEPITAIQMATINTAECFGLSDKGAIAPGYKADFLMIEDLDCLTITQVFKDGQTVMDNGALKGFAETSLEAPEELRQTVFFHDLNTEKLSIPLKQTKANMIEIIPNSLLTKHTVEDVDINEAGFFQPSIVKDQLKLAVIERHKLTKLVGVGIVKGLGLKAGAIATTVAHDSHNLIVCGTNDSDILFAAQEIKNMQGGLVVVKDGEILASLKLPIAGLISLGTYEEVYRELQELKQALKRLGVSDHFNPFLTLSFLALPVIPELKLTVNGLFSVGRFKHIETEVDS</sequence>
<accession>A0ABZ2CDJ2</accession>
<proteinExistence type="inferred from homology"/>
<dbReference type="RefSeq" id="WP_338450731.1">
    <property type="nucleotide sequence ID" value="NZ_CP137640.1"/>
</dbReference>
<feature type="domain" description="Amidohydrolase-related" evidence="7">
    <location>
        <begin position="66"/>
        <end position="349"/>
    </location>
</feature>
<evidence type="ECO:0000313" key="10">
    <source>
        <dbReference type="Proteomes" id="UP001357223"/>
    </source>
</evidence>
<evidence type="ECO:0000256" key="4">
    <source>
        <dbReference type="ARBA" id="ARBA00023211"/>
    </source>
</evidence>
<dbReference type="EC" id="3.5.4.2" evidence="2 6"/>
<evidence type="ECO:0000256" key="3">
    <source>
        <dbReference type="ARBA" id="ARBA00022801"/>
    </source>
</evidence>
<comment type="similarity">
    <text evidence="1 6">Belongs to the metallo-dependent hydrolases superfamily. Adenine deaminase family.</text>
</comment>
<keyword evidence="10" id="KW-1185">Reference proteome</keyword>
<evidence type="ECO:0000313" key="9">
    <source>
        <dbReference type="EMBL" id="WVX81821.1"/>
    </source>
</evidence>
<dbReference type="SUPFAM" id="SSF51556">
    <property type="entry name" value="Metallo-dependent hydrolases"/>
    <property type="match status" value="1"/>
</dbReference>
<dbReference type="CDD" id="cd01295">
    <property type="entry name" value="AdeC"/>
    <property type="match status" value="1"/>
</dbReference>
<feature type="domain" description="Adenine deaminase C-terminal" evidence="8">
    <location>
        <begin position="402"/>
        <end position="571"/>
    </location>
</feature>
<protein>
    <recommendedName>
        <fullName evidence="2 6">Adenine deaminase</fullName>
        <shortName evidence="6">Adenase</shortName>
        <shortName evidence="6">Adenine aminase</shortName>
        <ecNumber evidence="2 6">3.5.4.2</ecNumber>
    </recommendedName>
</protein>
<dbReference type="Pfam" id="PF13382">
    <property type="entry name" value="Adenine_deam_C"/>
    <property type="match status" value="1"/>
</dbReference>